<dbReference type="Proteomes" id="UP000291117">
    <property type="component" value="Unassembled WGS sequence"/>
</dbReference>
<evidence type="ECO:0000313" key="3">
    <source>
        <dbReference type="Proteomes" id="UP000291117"/>
    </source>
</evidence>
<sequence>MKRSLTKSYFLSIAILFLVSPSIAQTNTFPASGNVGIGTLNPENGFQLDVSGLGTIGTPGNARLYLGTFDRNNAFIQARDQATNQNLKFFASSYSFEIGNVGIGTSNPFSRLHVKDGPHTGTIALGDDAYPTLLCSSASSGEFRIDNRSSFIGYLTFYPNGQNTTVGSEAMRICASGNIGIGTTDPKNYRLAVNGKIRAQEIKVEASPWPDYVFADSYSLPTLQETEKHIKEKGHLPGIPSAAEVKANGIDLGEMNAKLLQKIEELTLHLIELKKQSELRDEKQNKEIAKLRSKFR</sequence>
<organism evidence="2 3">
    <name type="scientific">Pedobacter hiemivivus</name>
    <dbReference type="NCBI Taxonomy" id="2530454"/>
    <lineage>
        <taxon>Bacteria</taxon>
        <taxon>Pseudomonadati</taxon>
        <taxon>Bacteroidota</taxon>
        <taxon>Sphingobacteriia</taxon>
        <taxon>Sphingobacteriales</taxon>
        <taxon>Sphingobacteriaceae</taxon>
        <taxon>Pedobacter</taxon>
    </lineage>
</organism>
<feature type="chain" id="PRO_5020687461" description="BZIP transcription factor" evidence="1">
    <location>
        <begin position="25"/>
        <end position="296"/>
    </location>
</feature>
<feature type="signal peptide" evidence="1">
    <location>
        <begin position="1"/>
        <end position="24"/>
    </location>
</feature>
<dbReference type="RefSeq" id="WP_131608057.1">
    <property type="nucleotide sequence ID" value="NZ_SJSM01000003.1"/>
</dbReference>
<evidence type="ECO:0000256" key="1">
    <source>
        <dbReference type="SAM" id="SignalP"/>
    </source>
</evidence>
<protein>
    <recommendedName>
        <fullName evidence="4">BZIP transcription factor</fullName>
    </recommendedName>
</protein>
<evidence type="ECO:0000313" key="2">
    <source>
        <dbReference type="EMBL" id="TCC97697.1"/>
    </source>
</evidence>
<dbReference type="OrthoDB" id="680331at2"/>
<evidence type="ECO:0008006" key="4">
    <source>
        <dbReference type="Google" id="ProtNLM"/>
    </source>
</evidence>
<dbReference type="EMBL" id="SJSM01000003">
    <property type="protein sequence ID" value="TCC97697.1"/>
    <property type="molecule type" value="Genomic_DNA"/>
</dbReference>
<comment type="caution">
    <text evidence="2">The sequence shown here is derived from an EMBL/GenBank/DDBJ whole genome shotgun (WGS) entry which is preliminary data.</text>
</comment>
<gene>
    <name evidence="2" type="ORF">EZ444_07210</name>
</gene>
<keyword evidence="1" id="KW-0732">Signal</keyword>
<proteinExistence type="predicted"/>
<name>A0A4R0NDB9_9SPHI</name>
<reference evidence="2 3" key="1">
    <citation type="submission" date="2019-02" db="EMBL/GenBank/DDBJ databases">
        <title>Pedobacter sp. RP-3-8 sp. nov., isolated from Arctic soil.</title>
        <authorList>
            <person name="Dahal R.H."/>
        </authorList>
    </citation>
    <scope>NUCLEOTIDE SEQUENCE [LARGE SCALE GENOMIC DNA]</scope>
    <source>
        <strain evidence="2 3">RP-3-8</strain>
    </source>
</reference>
<accession>A0A4R0NDB9</accession>
<dbReference type="AlphaFoldDB" id="A0A4R0NDB9"/>
<keyword evidence="3" id="KW-1185">Reference proteome</keyword>